<sequence length="34" mass="4066">MENIYKNKKEDTFGDKKPEKRFNKISSTDLFLCP</sequence>
<accession>X1T0G1</accession>
<gene>
    <name evidence="1" type="ORF">S12H4_37359</name>
</gene>
<dbReference type="AlphaFoldDB" id="X1T0G1"/>
<feature type="non-terminal residue" evidence="1">
    <location>
        <position position="34"/>
    </location>
</feature>
<protein>
    <submittedName>
        <fullName evidence="1">Uncharacterized protein</fullName>
    </submittedName>
</protein>
<evidence type="ECO:0000313" key="1">
    <source>
        <dbReference type="EMBL" id="GAI98673.1"/>
    </source>
</evidence>
<proteinExistence type="predicted"/>
<comment type="caution">
    <text evidence="1">The sequence shown here is derived from an EMBL/GenBank/DDBJ whole genome shotgun (WGS) entry which is preliminary data.</text>
</comment>
<reference evidence="1" key="1">
    <citation type="journal article" date="2014" name="Front. Microbiol.">
        <title>High frequency of phylogenetically diverse reductive dehalogenase-homologous genes in deep subseafloor sedimentary metagenomes.</title>
        <authorList>
            <person name="Kawai M."/>
            <person name="Futagami T."/>
            <person name="Toyoda A."/>
            <person name="Takaki Y."/>
            <person name="Nishi S."/>
            <person name="Hori S."/>
            <person name="Arai W."/>
            <person name="Tsubouchi T."/>
            <person name="Morono Y."/>
            <person name="Uchiyama I."/>
            <person name="Ito T."/>
            <person name="Fujiyama A."/>
            <person name="Inagaki F."/>
            <person name="Takami H."/>
        </authorList>
    </citation>
    <scope>NUCLEOTIDE SEQUENCE</scope>
    <source>
        <strain evidence="1">Expedition CK06-06</strain>
    </source>
</reference>
<organism evidence="1">
    <name type="scientific">marine sediment metagenome</name>
    <dbReference type="NCBI Taxonomy" id="412755"/>
    <lineage>
        <taxon>unclassified sequences</taxon>
        <taxon>metagenomes</taxon>
        <taxon>ecological metagenomes</taxon>
    </lineage>
</organism>
<name>X1T0G1_9ZZZZ</name>
<dbReference type="EMBL" id="BARW01022369">
    <property type="protein sequence ID" value="GAI98673.1"/>
    <property type="molecule type" value="Genomic_DNA"/>
</dbReference>